<evidence type="ECO:0000259" key="3">
    <source>
        <dbReference type="PROSITE" id="PS51677"/>
    </source>
</evidence>
<dbReference type="SUPFAM" id="SSF88713">
    <property type="entry name" value="Glycoside hydrolase/deacetylase"/>
    <property type="match status" value="1"/>
</dbReference>
<name>A0ABM9EPD6_9BACI</name>
<keyword evidence="2" id="KW-0812">Transmembrane</keyword>
<feature type="domain" description="NodB homology" evidence="3">
    <location>
        <begin position="138"/>
        <end position="322"/>
    </location>
</feature>
<dbReference type="InterPro" id="IPR050248">
    <property type="entry name" value="Polysacc_deacetylase_ArnD"/>
</dbReference>
<feature type="region of interest" description="Disordered" evidence="1">
    <location>
        <begin position="89"/>
        <end position="138"/>
    </location>
</feature>
<dbReference type="InterPro" id="IPR011330">
    <property type="entry name" value="Glyco_hydro/deAcase_b/a-brl"/>
</dbReference>
<dbReference type="PROSITE" id="PS51677">
    <property type="entry name" value="NODB"/>
    <property type="match status" value="1"/>
</dbReference>
<reference evidence="4" key="1">
    <citation type="submission" date="2022-04" db="EMBL/GenBank/DDBJ databases">
        <authorList>
            <person name="Criscuolo A."/>
        </authorList>
    </citation>
    <scope>NUCLEOTIDE SEQUENCE</scope>
    <source>
        <strain evidence="4">CIP111895</strain>
    </source>
</reference>
<evidence type="ECO:0000256" key="2">
    <source>
        <dbReference type="SAM" id="Phobius"/>
    </source>
</evidence>
<dbReference type="Proteomes" id="UP000838308">
    <property type="component" value="Unassembled WGS sequence"/>
</dbReference>
<dbReference type="PANTHER" id="PTHR10587">
    <property type="entry name" value="GLYCOSYL TRANSFERASE-RELATED"/>
    <property type="match status" value="1"/>
</dbReference>
<feature type="compositionally biased region" description="Low complexity" evidence="1">
    <location>
        <begin position="93"/>
        <end position="108"/>
    </location>
</feature>
<feature type="transmembrane region" description="Helical" evidence="2">
    <location>
        <begin position="12"/>
        <end position="32"/>
    </location>
</feature>
<keyword evidence="2" id="KW-0472">Membrane</keyword>
<proteinExistence type="predicted"/>
<dbReference type="Gene3D" id="3.20.20.370">
    <property type="entry name" value="Glycoside hydrolase/deacetylase"/>
    <property type="match status" value="1"/>
</dbReference>
<evidence type="ECO:0000256" key="1">
    <source>
        <dbReference type="SAM" id="MobiDB-lite"/>
    </source>
</evidence>
<protein>
    <recommendedName>
        <fullName evidence="3">NodB homology domain-containing protein</fullName>
    </recommendedName>
</protein>
<keyword evidence="2" id="KW-1133">Transmembrane helix</keyword>
<evidence type="ECO:0000313" key="4">
    <source>
        <dbReference type="EMBL" id="CAH2714458.1"/>
    </source>
</evidence>
<keyword evidence="5" id="KW-1185">Reference proteome</keyword>
<dbReference type="CDD" id="cd10944">
    <property type="entry name" value="CE4_SmPgdA_like"/>
    <property type="match status" value="1"/>
</dbReference>
<dbReference type="InterPro" id="IPR002509">
    <property type="entry name" value="NODB_dom"/>
</dbReference>
<accession>A0ABM9EPD6</accession>
<feature type="compositionally biased region" description="Polar residues" evidence="1">
    <location>
        <begin position="110"/>
        <end position="133"/>
    </location>
</feature>
<dbReference type="EMBL" id="CALBWS010000007">
    <property type="protein sequence ID" value="CAH2714458.1"/>
    <property type="molecule type" value="Genomic_DNA"/>
</dbReference>
<comment type="caution">
    <text evidence="4">The sequence shown here is derived from an EMBL/GenBank/DDBJ whole genome shotgun (WGS) entry which is preliminary data.</text>
</comment>
<dbReference type="Pfam" id="PF01522">
    <property type="entry name" value="Polysacc_deac_1"/>
    <property type="match status" value="1"/>
</dbReference>
<organism evidence="4 5">
    <name type="scientific">Neobacillus rhizosphaerae</name>
    <dbReference type="NCBI Taxonomy" id="2880965"/>
    <lineage>
        <taxon>Bacteria</taxon>
        <taxon>Bacillati</taxon>
        <taxon>Bacillota</taxon>
        <taxon>Bacilli</taxon>
        <taxon>Bacillales</taxon>
        <taxon>Bacillaceae</taxon>
        <taxon>Neobacillus</taxon>
    </lineage>
</organism>
<evidence type="ECO:0000313" key="5">
    <source>
        <dbReference type="Proteomes" id="UP000838308"/>
    </source>
</evidence>
<gene>
    <name evidence="4" type="ORF">BACCIP111895_01621</name>
</gene>
<dbReference type="PANTHER" id="PTHR10587:SF125">
    <property type="entry name" value="POLYSACCHARIDE DEACETYLASE YHEN-RELATED"/>
    <property type="match status" value="1"/>
</dbReference>
<dbReference type="RefSeq" id="WP_248734778.1">
    <property type="nucleotide sequence ID" value="NZ_CALBWS010000007.1"/>
</dbReference>
<sequence length="336" mass="38023">MGYLKGGWRRGTLIVIIAIGFLFAGIFVSNYFQAKAVGESSNHPKNEHINRAIAKGPAPESIVSNTKDAMFEKEWIQKQQDKEIIWRNKQDQVPETTTPETEVAQPVTKETGTPQTPTKESNATQPEQNNTPPEGNHKTVYLTFDDGPATFSGEIIALLEKYHYKATFFMIDGNIRSYPNSVKLMVSSGETVGLHSVSHNVKKFYASADSVISELTQNRNTLKEISGIDSYIMRTPYGSIPHMSAEYRKAVNDNGYLMWDWNIDSKDWYYKDARYVNSVIEQLNRMANHNGPIVILLHERKETLAHLPALLDYLSKQGFECKAIDSSMTPYQFSVR</sequence>